<dbReference type="Proteomes" id="UP000242180">
    <property type="component" value="Unassembled WGS sequence"/>
</dbReference>
<keyword evidence="1" id="KW-0812">Transmembrane</keyword>
<keyword evidence="1" id="KW-0472">Membrane</keyword>
<gene>
    <name evidence="2" type="ORF">BCR43DRAFT_101805</name>
</gene>
<comment type="caution">
    <text evidence="2">The sequence shown here is derived from an EMBL/GenBank/DDBJ whole genome shotgun (WGS) entry which is preliminary data.</text>
</comment>
<dbReference type="EMBL" id="MCGN01000011">
    <property type="protein sequence ID" value="ORY91252.1"/>
    <property type="molecule type" value="Genomic_DNA"/>
</dbReference>
<sequence>MHWRAGIMLMVGIGFMYAISLLSEPPFPRPLLVHKSAPAKIDPEPTEMLLSIVGDYLYQTFAWYEIDQQQTKRGIGPLKTGAVGNRVNWVILCTDNIDTSLYYIIYYLPCMTAGVLQQRRRPLHTLVGNATNDGWDTMFHQELSGPISSISRLSDPSTPFQFGVLYHTLTDEHAFHDVRLFYIADNQMTYKDIRLPGSTWISAFSLESNAILYKREPDQYRLRALRLPDHLEQAPHAVQIDLSESSTSGAPFSEHQPRRTETHAAILTQIYAKE</sequence>
<organism evidence="2 3">
    <name type="scientific">Syncephalastrum racemosum</name>
    <name type="common">Filamentous fungus</name>
    <dbReference type="NCBI Taxonomy" id="13706"/>
    <lineage>
        <taxon>Eukaryota</taxon>
        <taxon>Fungi</taxon>
        <taxon>Fungi incertae sedis</taxon>
        <taxon>Mucoromycota</taxon>
        <taxon>Mucoromycotina</taxon>
        <taxon>Mucoromycetes</taxon>
        <taxon>Mucorales</taxon>
        <taxon>Syncephalastraceae</taxon>
        <taxon>Syncephalastrum</taxon>
    </lineage>
</organism>
<proteinExistence type="predicted"/>
<dbReference type="OMA" id="RAGIMLM"/>
<dbReference type="STRING" id="13706.A0A1X2H1K6"/>
<dbReference type="InParanoid" id="A0A1X2H1K6"/>
<name>A0A1X2H1K6_SYNRA</name>
<dbReference type="AlphaFoldDB" id="A0A1X2H1K6"/>
<evidence type="ECO:0000313" key="3">
    <source>
        <dbReference type="Proteomes" id="UP000242180"/>
    </source>
</evidence>
<feature type="transmembrane region" description="Helical" evidence="1">
    <location>
        <begin position="6"/>
        <end position="23"/>
    </location>
</feature>
<dbReference type="OrthoDB" id="2153288at2759"/>
<evidence type="ECO:0000313" key="2">
    <source>
        <dbReference type="EMBL" id="ORY91252.1"/>
    </source>
</evidence>
<accession>A0A1X2H1K6</accession>
<keyword evidence="1" id="KW-1133">Transmembrane helix</keyword>
<protein>
    <submittedName>
        <fullName evidence="2">Uncharacterized protein</fullName>
    </submittedName>
</protein>
<reference evidence="2 3" key="1">
    <citation type="submission" date="2016-07" db="EMBL/GenBank/DDBJ databases">
        <title>Pervasive Adenine N6-methylation of Active Genes in Fungi.</title>
        <authorList>
            <consortium name="DOE Joint Genome Institute"/>
            <person name="Mondo S.J."/>
            <person name="Dannebaum R.O."/>
            <person name="Kuo R.C."/>
            <person name="Labutti K."/>
            <person name="Haridas S."/>
            <person name="Kuo A."/>
            <person name="Salamov A."/>
            <person name="Ahrendt S.R."/>
            <person name="Lipzen A."/>
            <person name="Sullivan W."/>
            <person name="Andreopoulos W.B."/>
            <person name="Clum A."/>
            <person name="Lindquist E."/>
            <person name="Daum C."/>
            <person name="Ramamoorthy G.K."/>
            <person name="Gryganskyi A."/>
            <person name="Culley D."/>
            <person name="Magnuson J.K."/>
            <person name="James T.Y."/>
            <person name="O'Malley M.A."/>
            <person name="Stajich J.E."/>
            <person name="Spatafora J.W."/>
            <person name="Visel A."/>
            <person name="Grigoriev I.V."/>
        </authorList>
    </citation>
    <scope>NUCLEOTIDE SEQUENCE [LARGE SCALE GENOMIC DNA]</scope>
    <source>
        <strain evidence="2 3">NRRL 2496</strain>
    </source>
</reference>
<keyword evidence="3" id="KW-1185">Reference proteome</keyword>
<evidence type="ECO:0000256" key="1">
    <source>
        <dbReference type="SAM" id="Phobius"/>
    </source>
</evidence>